<proteinExistence type="predicted"/>
<dbReference type="RefSeq" id="WP_157299700.1">
    <property type="nucleotide sequence ID" value="NZ_BAAAZB010000010.1"/>
</dbReference>
<protein>
    <submittedName>
        <fullName evidence="1">Uncharacterized protein</fullName>
    </submittedName>
</protein>
<dbReference type="EMBL" id="WRXO01000002">
    <property type="protein sequence ID" value="MVT41086.1"/>
    <property type="molecule type" value="Genomic_DNA"/>
</dbReference>
<organism evidence="1 2">
    <name type="scientific">Chitinophaga oryziterrae</name>
    <dbReference type="NCBI Taxonomy" id="1031224"/>
    <lineage>
        <taxon>Bacteria</taxon>
        <taxon>Pseudomonadati</taxon>
        <taxon>Bacteroidota</taxon>
        <taxon>Chitinophagia</taxon>
        <taxon>Chitinophagales</taxon>
        <taxon>Chitinophagaceae</taxon>
        <taxon>Chitinophaga</taxon>
    </lineage>
</organism>
<comment type="caution">
    <text evidence="1">The sequence shown here is derived from an EMBL/GenBank/DDBJ whole genome shotgun (WGS) entry which is preliminary data.</text>
</comment>
<reference evidence="1 2" key="1">
    <citation type="submission" date="2019-12" db="EMBL/GenBank/DDBJ databases">
        <title>The draft genomic sequence of strain Chitinophaga oryziterrae JCM 16595.</title>
        <authorList>
            <person name="Zhang X."/>
        </authorList>
    </citation>
    <scope>NUCLEOTIDE SEQUENCE [LARGE SCALE GENOMIC DNA]</scope>
    <source>
        <strain evidence="1 2">JCM 16595</strain>
    </source>
</reference>
<name>A0A6N8J9V0_9BACT</name>
<evidence type="ECO:0000313" key="2">
    <source>
        <dbReference type="Proteomes" id="UP000468388"/>
    </source>
</evidence>
<keyword evidence="2" id="KW-1185">Reference proteome</keyword>
<gene>
    <name evidence="1" type="ORF">GO495_10880</name>
</gene>
<evidence type="ECO:0000313" key="1">
    <source>
        <dbReference type="EMBL" id="MVT41086.1"/>
    </source>
</evidence>
<accession>A0A6N8J9V0</accession>
<dbReference type="Proteomes" id="UP000468388">
    <property type="component" value="Unassembled WGS sequence"/>
</dbReference>
<dbReference type="AlphaFoldDB" id="A0A6N8J9V0"/>
<sequence length="139" mass="15873">MQQIKSRQPGKDVNTGIMLFSRLHQVYDEGDIQTKQTLTSLIFKDYLMSDGTTIHSTRLNNAMNILYKQDTAFKGSFAFTNLPSRKPALTRGEEQRSVSSGNCDMLRRLLPEKITVKELRDTMEFIQILSGCIKNLIIK</sequence>